<comment type="subcellular location">
    <subcellularLocation>
        <location evidence="1">Nucleus</location>
    </subcellularLocation>
</comment>
<evidence type="ECO:0000313" key="14">
    <source>
        <dbReference type="Proteomes" id="UP000053732"/>
    </source>
</evidence>
<evidence type="ECO:0000256" key="11">
    <source>
        <dbReference type="ARBA" id="ARBA00044632"/>
    </source>
</evidence>
<dbReference type="Pfam" id="PF00730">
    <property type="entry name" value="HhH-GPD"/>
    <property type="match status" value="1"/>
</dbReference>
<evidence type="ECO:0000256" key="4">
    <source>
        <dbReference type="ARBA" id="ARBA00022763"/>
    </source>
</evidence>
<keyword evidence="14" id="KW-1185">Reference proteome</keyword>
<protein>
    <recommendedName>
        <fullName evidence="3">DNA-(apurinic or apyrimidinic site) lyase</fullName>
        <ecNumber evidence="3">4.2.99.18</ecNumber>
    </recommendedName>
</protein>
<accession>A0A0G4PRI8</accession>
<dbReference type="InterPro" id="IPR003265">
    <property type="entry name" value="HhH-GPD_domain"/>
</dbReference>
<dbReference type="SMART" id="SM00478">
    <property type="entry name" value="ENDO3c"/>
    <property type="match status" value="1"/>
</dbReference>
<reference evidence="13 14" key="1">
    <citation type="journal article" date="2014" name="Nat. Commun.">
        <title>Multiple recent horizontal transfers of a large genomic region in cheese making fungi.</title>
        <authorList>
            <person name="Cheeseman K."/>
            <person name="Ropars J."/>
            <person name="Renault P."/>
            <person name="Dupont J."/>
            <person name="Gouzy J."/>
            <person name="Branca A."/>
            <person name="Abraham A.L."/>
            <person name="Ceppi M."/>
            <person name="Conseiller E."/>
            <person name="Debuchy R."/>
            <person name="Malagnac F."/>
            <person name="Goarin A."/>
            <person name="Silar P."/>
            <person name="Lacoste S."/>
            <person name="Sallet E."/>
            <person name="Bensimon A."/>
            <person name="Giraud T."/>
            <person name="Brygoo Y."/>
        </authorList>
    </citation>
    <scope>NUCLEOTIDE SEQUENCE [LARGE SCALE GENOMIC DNA]</scope>
    <source>
        <strain evidence="14">FM 013</strain>
    </source>
</reference>
<evidence type="ECO:0000256" key="8">
    <source>
        <dbReference type="ARBA" id="ARBA00023242"/>
    </source>
</evidence>
<evidence type="ECO:0000256" key="5">
    <source>
        <dbReference type="ARBA" id="ARBA00022801"/>
    </source>
</evidence>
<evidence type="ECO:0000256" key="3">
    <source>
        <dbReference type="ARBA" id="ARBA00012720"/>
    </source>
</evidence>
<dbReference type="Gene3D" id="1.10.1670.10">
    <property type="entry name" value="Helix-hairpin-Helix base-excision DNA repair enzymes (C-terminal)"/>
    <property type="match status" value="1"/>
</dbReference>
<comment type="catalytic activity">
    <reaction evidence="11">
        <text>2'-deoxyribonucleotide-(2'-deoxyribose 5'-phosphate)-2'-deoxyribonucleotide-DNA = a 3'-end 2'-deoxyribonucleotide-(2,3-dehydro-2,3-deoxyribose 5'-phosphate)-DNA + a 5'-end 5'-phospho-2'-deoxyribonucleoside-DNA + H(+)</text>
        <dbReference type="Rhea" id="RHEA:66592"/>
        <dbReference type="Rhea" id="RHEA-COMP:13180"/>
        <dbReference type="Rhea" id="RHEA-COMP:16897"/>
        <dbReference type="Rhea" id="RHEA-COMP:17067"/>
        <dbReference type="ChEBI" id="CHEBI:15378"/>
        <dbReference type="ChEBI" id="CHEBI:136412"/>
        <dbReference type="ChEBI" id="CHEBI:157695"/>
        <dbReference type="ChEBI" id="CHEBI:167181"/>
        <dbReference type="EC" id="4.2.99.18"/>
    </reaction>
</comment>
<evidence type="ECO:0000256" key="1">
    <source>
        <dbReference type="ARBA" id="ARBA00004123"/>
    </source>
</evidence>
<dbReference type="PANTHER" id="PTHR10242">
    <property type="entry name" value="8-OXOGUANINE DNA GLYCOSYLASE"/>
    <property type="match status" value="1"/>
</dbReference>
<keyword evidence="9" id="KW-0511">Multifunctional enzyme</keyword>
<dbReference type="Gene3D" id="1.10.340.30">
    <property type="entry name" value="Hypothetical protein, domain 2"/>
    <property type="match status" value="1"/>
</dbReference>
<dbReference type="Pfam" id="PF07934">
    <property type="entry name" value="OGG_N"/>
    <property type="match status" value="1"/>
</dbReference>
<dbReference type="PANTHER" id="PTHR10242:SF2">
    <property type="entry name" value="N-GLYCOSYLASE_DNA LYASE"/>
    <property type="match status" value="1"/>
</dbReference>
<comment type="similarity">
    <text evidence="2">Belongs to the type-1 OGG1 family.</text>
</comment>
<dbReference type="SUPFAM" id="SSF55945">
    <property type="entry name" value="TATA-box binding protein-like"/>
    <property type="match status" value="2"/>
</dbReference>
<dbReference type="GO" id="GO:0003684">
    <property type="term" value="F:damaged DNA binding"/>
    <property type="evidence" value="ECO:0007669"/>
    <property type="project" value="InterPro"/>
</dbReference>
<dbReference type="Proteomes" id="UP000053732">
    <property type="component" value="Unassembled WGS sequence"/>
</dbReference>
<keyword evidence="10" id="KW-0326">Glycosidase</keyword>
<dbReference type="InterPro" id="IPR012904">
    <property type="entry name" value="OGG_N"/>
</dbReference>
<dbReference type="CDD" id="cd00056">
    <property type="entry name" value="ENDO3c"/>
    <property type="match status" value="1"/>
</dbReference>
<keyword evidence="6" id="KW-0234">DNA repair</keyword>
<dbReference type="FunFam" id="1.10.1670.10:FF:000005">
    <property type="entry name" value="N-glycosylase/DNA lyase OGG1"/>
    <property type="match status" value="1"/>
</dbReference>
<dbReference type="InterPro" id="IPR052054">
    <property type="entry name" value="Oxidative_DNA_repair_enzyme"/>
</dbReference>
<evidence type="ECO:0000256" key="9">
    <source>
        <dbReference type="ARBA" id="ARBA00023268"/>
    </source>
</evidence>
<keyword evidence="8" id="KW-0539">Nucleus</keyword>
<dbReference type="GO" id="GO:0005634">
    <property type="term" value="C:nucleus"/>
    <property type="evidence" value="ECO:0007669"/>
    <property type="project" value="UniProtKB-SubCell"/>
</dbReference>
<dbReference type="GO" id="GO:0006285">
    <property type="term" value="P:base-excision repair, AP site formation"/>
    <property type="evidence" value="ECO:0007669"/>
    <property type="project" value="TreeGrafter"/>
</dbReference>
<dbReference type="EC" id="4.2.99.18" evidence="3"/>
<keyword evidence="4" id="KW-0227">DNA damage</keyword>
<organism evidence="13 14">
    <name type="scientific">Penicillium camemberti (strain FM 013)</name>
    <dbReference type="NCBI Taxonomy" id="1429867"/>
    <lineage>
        <taxon>Eukaryota</taxon>
        <taxon>Fungi</taxon>
        <taxon>Dikarya</taxon>
        <taxon>Ascomycota</taxon>
        <taxon>Pezizomycotina</taxon>
        <taxon>Eurotiomycetes</taxon>
        <taxon>Eurotiomycetidae</taxon>
        <taxon>Eurotiales</taxon>
        <taxon>Aspergillaceae</taxon>
        <taxon>Penicillium</taxon>
    </lineage>
</organism>
<keyword evidence="5" id="KW-0378">Hydrolase</keyword>
<dbReference type="EMBL" id="HG793165">
    <property type="protein sequence ID" value="CRL29044.1"/>
    <property type="molecule type" value="Genomic_DNA"/>
</dbReference>
<name>A0A0G4PRI8_PENC3</name>
<evidence type="ECO:0000259" key="12">
    <source>
        <dbReference type="SMART" id="SM00478"/>
    </source>
</evidence>
<dbReference type="Gene3D" id="3.30.310.40">
    <property type="match status" value="1"/>
</dbReference>
<dbReference type="STRING" id="1429867.A0A0G4PRI8"/>
<proteinExistence type="inferred from homology"/>
<evidence type="ECO:0000256" key="2">
    <source>
        <dbReference type="ARBA" id="ARBA00010679"/>
    </source>
</evidence>
<dbReference type="InterPro" id="IPR011257">
    <property type="entry name" value="DNA_glycosylase"/>
</dbReference>
<keyword evidence="7" id="KW-0456">Lyase</keyword>
<evidence type="ECO:0000256" key="10">
    <source>
        <dbReference type="ARBA" id="ARBA00023295"/>
    </source>
</evidence>
<dbReference type="GO" id="GO:0034039">
    <property type="term" value="F:8-oxo-7,8-dihydroguanine DNA N-glycosylase activity"/>
    <property type="evidence" value="ECO:0007669"/>
    <property type="project" value="TreeGrafter"/>
</dbReference>
<dbReference type="InterPro" id="IPR023170">
    <property type="entry name" value="HhH_base_excis_C"/>
</dbReference>
<dbReference type="GO" id="GO:0140078">
    <property type="term" value="F:class I DNA-(apurinic or apyrimidinic site) endonuclease activity"/>
    <property type="evidence" value="ECO:0007669"/>
    <property type="project" value="UniProtKB-EC"/>
</dbReference>
<evidence type="ECO:0000256" key="6">
    <source>
        <dbReference type="ARBA" id="ARBA00023204"/>
    </source>
</evidence>
<evidence type="ECO:0000256" key="7">
    <source>
        <dbReference type="ARBA" id="ARBA00023239"/>
    </source>
</evidence>
<gene>
    <name evidence="13" type="ORF">PCAMFM013_S032g000080</name>
</gene>
<dbReference type="SUPFAM" id="SSF48150">
    <property type="entry name" value="DNA-glycosylase"/>
    <property type="match status" value="1"/>
</dbReference>
<dbReference type="AlphaFoldDB" id="A0A0G4PRI8"/>
<evidence type="ECO:0000313" key="13">
    <source>
        <dbReference type="EMBL" id="CRL29044.1"/>
    </source>
</evidence>
<dbReference type="GO" id="GO:0006289">
    <property type="term" value="P:nucleotide-excision repair"/>
    <property type="evidence" value="ECO:0007669"/>
    <property type="project" value="InterPro"/>
</dbReference>
<sequence length="455" mass="51674">METATPQSRITISWVSKMSAGALSEWRKLPLSLGELCINTTLRCGQSFRFVAQFSGPEIADQTTDPFFRWQNIPESQEWRCVLYGHLLSLKQDSNFLYYRSVQPPSHTFTPTTSDNDHLIRIIKHYFNLTPNLTELYSQWSSQDPNFKKKAAQFTGIRILRQDAWEALVSFICSSNNNIARISQMVEKLCIHYGKSVATIEGRAYHDFPPPSALTGTDVESNLRKLGFGYRAKYIYQTAVMVSNRDQGWLDSLSNPECPAFGVDPRPSGEMKPEGREGYREAHEKLLELQGVGPKVSDCVSLMGLGWGESVPVDTHVWQIAQRDYRFGKSSNKNLNKTTYDAVANHFRKLWGKEAGWAHSVLFTADLRTFADKLAATKKVNVKVKDEEADIKVETKVTTALNLKVPKEEDIDVKVKVEDIDDAKKPISRKRKEVENIVSAAEATQTRRMSKRLRR</sequence>
<feature type="domain" description="HhH-GPD" evidence="12">
    <location>
        <begin position="173"/>
        <end position="367"/>
    </location>
</feature>